<gene>
    <name evidence="4" type="primary">fliE</name>
    <name evidence="7" type="ORF">EDC30_101138</name>
</gene>
<dbReference type="EMBL" id="SLZQ01000001">
    <property type="protein sequence ID" value="TCS39187.1"/>
    <property type="molecule type" value="Genomic_DNA"/>
</dbReference>
<evidence type="ECO:0000256" key="6">
    <source>
        <dbReference type="SAM" id="MobiDB-lite"/>
    </source>
</evidence>
<evidence type="ECO:0000256" key="1">
    <source>
        <dbReference type="ARBA" id="ARBA00004117"/>
    </source>
</evidence>
<evidence type="ECO:0000256" key="3">
    <source>
        <dbReference type="ARBA" id="ARBA00023143"/>
    </source>
</evidence>
<dbReference type="Pfam" id="PF02049">
    <property type="entry name" value="FliE"/>
    <property type="match status" value="1"/>
</dbReference>
<dbReference type="PANTHER" id="PTHR34653">
    <property type="match status" value="1"/>
</dbReference>
<keyword evidence="3 4" id="KW-0975">Bacterial flagellum</keyword>
<evidence type="ECO:0000256" key="4">
    <source>
        <dbReference type="HAMAP-Rule" id="MF_00724"/>
    </source>
</evidence>
<dbReference type="GO" id="GO:0009425">
    <property type="term" value="C:bacterial-type flagellum basal body"/>
    <property type="evidence" value="ECO:0007669"/>
    <property type="project" value="UniProtKB-SubCell"/>
</dbReference>
<organism evidence="7 8">
    <name type="scientific">Paucimonas lemoignei</name>
    <name type="common">Pseudomonas lemoignei</name>
    <dbReference type="NCBI Taxonomy" id="29443"/>
    <lineage>
        <taxon>Bacteria</taxon>
        <taxon>Pseudomonadati</taxon>
        <taxon>Pseudomonadota</taxon>
        <taxon>Betaproteobacteria</taxon>
        <taxon>Burkholderiales</taxon>
        <taxon>Burkholderiaceae</taxon>
        <taxon>Paucimonas</taxon>
    </lineage>
</organism>
<evidence type="ECO:0000256" key="5">
    <source>
        <dbReference type="NCBIfam" id="TIGR00205"/>
    </source>
</evidence>
<feature type="region of interest" description="Disordered" evidence="6">
    <location>
        <begin position="20"/>
        <end position="40"/>
    </location>
</feature>
<protein>
    <recommendedName>
        <fullName evidence="4 5">Flagellar hook-basal body complex protein FliE</fullName>
    </recommendedName>
</protein>
<keyword evidence="7" id="KW-0966">Cell projection</keyword>
<reference evidence="7 8" key="1">
    <citation type="submission" date="2019-03" db="EMBL/GenBank/DDBJ databases">
        <title>Genomic Encyclopedia of Type Strains, Phase IV (KMG-IV): sequencing the most valuable type-strain genomes for metagenomic binning, comparative biology and taxonomic classification.</title>
        <authorList>
            <person name="Goeker M."/>
        </authorList>
    </citation>
    <scope>NUCLEOTIDE SEQUENCE [LARGE SCALE GENOMIC DNA]</scope>
    <source>
        <strain evidence="7 8">DSM 7445</strain>
    </source>
</reference>
<keyword evidence="7" id="KW-0282">Flagellum</keyword>
<dbReference type="GO" id="GO:0003774">
    <property type="term" value="F:cytoskeletal motor activity"/>
    <property type="evidence" value="ECO:0007669"/>
    <property type="project" value="InterPro"/>
</dbReference>
<dbReference type="InterPro" id="IPR001624">
    <property type="entry name" value="FliE"/>
</dbReference>
<dbReference type="OrthoDB" id="8909229at2"/>
<dbReference type="NCBIfam" id="TIGR00205">
    <property type="entry name" value="fliE"/>
    <property type="match status" value="1"/>
</dbReference>
<evidence type="ECO:0000313" key="7">
    <source>
        <dbReference type="EMBL" id="TCS39187.1"/>
    </source>
</evidence>
<evidence type="ECO:0000313" key="8">
    <source>
        <dbReference type="Proteomes" id="UP000295382"/>
    </source>
</evidence>
<accession>A0A4R3I0H2</accession>
<dbReference type="Proteomes" id="UP000295382">
    <property type="component" value="Unassembled WGS sequence"/>
</dbReference>
<comment type="similarity">
    <text evidence="2 4">Belongs to the FliE family.</text>
</comment>
<dbReference type="GO" id="GO:0005198">
    <property type="term" value="F:structural molecule activity"/>
    <property type="evidence" value="ECO:0007669"/>
    <property type="project" value="UniProtKB-UniRule"/>
</dbReference>
<sequence length="116" mass="12595">MKTQLIDTSRIEAMMAQLKSAATRPQGGVNPVATDAGTTSTKKVGFGEALKASLDQVNQTQQKSEQLGQAFMMGDDKVSLSDVMISMQKANINFQATVQVRNKLVSAYHDIMNMQV</sequence>
<dbReference type="PANTHER" id="PTHR34653:SF1">
    <property type="entry name" value="FLAGELLAR HOOK-BASAL BODY COMPLEX PROTEIN FLIE"/>
    <property type="match status" value="1"/>
</dbReference>
<name>A0A4R3I0H2_PAULE</name>
<dbReference type="AlphaFoldDB" id="A0A4R3I0H2"/>
<evidence type="ECO:0000256" key="2">
    <source>
        <dbReference type="ARBA" id="ARBA00009272"/>
    </source>
</evidence>
<proteinExistence type="inferred from homology"/>
<keyword evidence="7" id="KW-0969">Cilium</keyword>
<comment type="subcellular location">
    <subcellularLocation>
        <location evidence="1 4">Bacterial flagellum basal body</location>
    </subcellularLocation>
</comment>
<comment type="caution">
    <text evidence="7">The sequence shown here is derived from an EMBL/GenBank/DDBJ whole genome shotgun (WGS) entry which is preliminary data.</text>
</comment>
<dbReference type="HAMAP" id="MF_00724">
    <property type="entry name" value="FliE"/>
    <property type="match status" value="1"/>
</dbReference>
<dbReference type="RefSeq" id="WP_132256364.1">
    <property type="nucleotide sequence ID" value="NZ_SLZQ01000001.1"/>
</dbReference>
<dbReference type="PRINTS" id="PR01006">
    <property type="entry name" value="FLGHOOKFLIE"/>
</dbReference>
<dbReference type="GO" id="GO:0071973">
    <property type="term" value="P:bacterial-type flagellum-dependent cell motility"/>
    <property type="evidence" value="ECO:0007669"/>
    <property type="project" value="InterPro"/>
</dbReference>
<keyword evidence="8" id="KW-1185">Reference proteome</keyword>